<sequence length="187" mass="19760">MIKKKILWFVPGVASADQKAQAQADGLSIRNPLVYSDDAGLEDCDGVTGMAPKAYAEKFGLIDEPEGLSWSEGGLRDDGPTVEEFVAVGYLAANYPPAGYASRSSAEEIAAAVLAQADNGKMKVDEIRAALTELGVQFDAKASKPDLAALLEMTRETVKVKALLAEKGVEFGEVASLEDLKALIPAE</sequence>
<organism evidence="2 3">
    <name type="scientific">Pseudomonas fitomaticsae</name>
    <dbReference type="NCBI Taxonomy" id="2837969"/>
    <lineage>
        <taxon>Bacteria</taxon>
        <taxon>Pseudomonadati</taxon>
        <taxon>Pseudomonadota</taxon>
        <taxon>Gammaproteobacteria</taxon>
        <taxon>Pseudomonadales</taxon>
        <taxon>Pseudomonadaceae</taxon>
        <taxon>Pseudomonas</taxon>
    </lineage>
</organism>
<dbReference type="RefSeq" id="WP_230736852.1">
    <property type="nucleotide sequence ID" value="NZ_CP075567.1"/>
</dbReference>
<evidence type="ECO:0000259" key="1">
    <source>
        <dbReference type="Pfam" id="PF12949"/>
    </source>
</evidence>
<dbReference type="SUPFAM" id="SSF68912">
    <property type="entry name" value="Rho N-terminal domain-like"/>
    <property type="match status" value="1"/>
</dbReference>
<protein>
    <recommendedName>
        <fullName evidence="1">HeH/LEM domain-containing protein</fullName>
    </recommendedName>
</protein>
<reference evidence="2 3" key="1">
    <citation type="journal article" date="2022" name="Int. J. Syst. Evol. Microbiol.">
        <title>Pseudomonas fitomaticsae sp. nov., isolated at Marimurtra Botanical Garden in Blanes, Catalonia, Spain.</title>
        <authorList>
            <person name="Atanasov K.E."/>
            <person name="Galbis D.M."/>
            <person name="Cornado D."/>
            <person name="Serpico A."/>
            <person name="Sanchez G."/>
            <person name="Bosch M."/>
            <person name="Ferrer A."/>
            <person name="Altabella T."/>
        </authorList>
    </citation>
    <scope>NUCLEOTIDE SEQUENCE [LARGE SCALE GENOMIC DNA]</scope>
    <source>
        <strain evidence="2 3">FIT81</strain>
    </source>
</reference>
<evidence type="ECO:0000313" key="3">
    <source>
        <dbReference type="Proteomes" id="UP001162907"/>
    </source>
</evidence>
<dbReference type="Proteomes" id="UP001162907">
    <property type="component" value="Chromosome"/>
</dbReference>
<dbReference type="CDD" id="cd12935">
    <property type="entry name" value="LEM_like"/>
    <property type="match status" value="1"/>
</dbReference>
<proteinExistence type="predicted"/>
<gene>
    <name evidence="2" type="ORF">KJY40_11380</name>
</gene>
<feature type="domain" description="HeH/LEM" evidence="1">
    <location>
        <begin position="121"/>
        <end position="152"/>
    </location>
</feature>
<dbReference type="Pfam" id="PF12949">
    <property type="entry name" value="HeH"/>
    <property type="match status" value="1"/>
</dbReference>
<accession>A0ABY3Q7W0</accession>
<name>A0ABY3Q7W0_9PSED</name>
<dbReference type="InterPro" id="IPR036361">
    <property type="entry name" value="SAP_dom_sf"/>
</dbReference>
<dbReference type="Gene3D" id="1.10.720.30">
    <property type="entry name" value="SAP domain"/>
    <property type="match status" value="1"/>
</dbReference>
<dbReference type="InterPro" id="IPR036269">
    <property type="entry name" value="Rho_N_sf"/>
</dbReference>
<keyword evidence="3" id="KW-1185">Reference proteome</keyword>
<dbReference type="InterPro" id="IPR025856">
    <property type="entry name" value="HeH/LEM_domain"/>
</dbReference>
<dbReference type="EMBL" id="CP075567">
    <property type="protein sequence ID" value="UFQ02252.1"/>
    <property type="molecule type" value="Genomic_DNA"/>
</dbReference>
<evidence type="ECO:0000313" key="2">
    <source>
        <dbReference type="EMBL" id="UFQ02252.1"/>
    </source>
</evidence>